<dbReference type="AlphaFoldDB" id="A0A6B2NXY0"/>
<feature type="region of interest" description="Disordered" evidence="1">
    <location>
        <begin position="237"/>
        <end position="259"/>
    </location>
</feature>
<gene>
    <name evidence="2" type="ORF">G0P99_23590</name>
</gene>
<name>A0A6B2NXY0_9RHOB</name>
<comment type="caution">
    <text evidence="2">The sequence shown here is derived from an EMBL/GenBank/DDBJ whole genome shotgun (WGS) entry which is preliminary data.</text>
</comment>
<reference evidence="2" key="1">
    <citation type="submission" date="2020-02" db="EMBL/GenBank/DDBJ databases">
        <title>Delineation of the pyrene-degrading pathway in Roseobacter clade bacteria by genomic analysis.</title>
        <authorList>
            <person name="Zhou H."/>
            <person name="Wang H."/>
        </authorList>
    </citation>
    <scope>NUCLEOTIDE SEQUENCE</scope>
    <source>
        <strain evidence="2">PrR005</strain>
    </source>
</reference>
<dbReference type="EMBL" id="JAAGOX010000057">
    <property type="protein sequence ID" value="NDW47940.1"/>
    <property type="molecule type" value="Genomic_DNA"/>
</dbReference>
<evidence type="ECO:0000256" key="1">
    <source>
        <dbReference type="SAM" id="MobiDB-lite"/>
    </source>
</evidence>
<accession>A0A6B2NXY0</accession>
<dbReference type="RefSeq" id="WP_164132950.1">
    <property type="nucleotide sequence ID" value="NZ_JAAGOX010000057.1"/>
</dbReference>
<evidence type="ECO:0000313" key="2">
    <source>
        <dbReference type="EMBL" id="NDW47940.1"/>
    </source>
</evidence>
<sequence>MTPETPIDRAHAEMENSDTARLRFFERLGDAELFLLLTEEARDENLSPELFDLADGRFVLAFDREDRLAAFVGRPAPYAALSGRVLAAMLAGQGVGLGLNLEVAPSATMIPAEALAWLAETLGNRPDEVEARISELTPPRGLPEALLSALDAKLVTAAGLAQGAYLAGVVYDDGARGHLLGFVDTVAGAEPALAKAAAEALTFSGVEAGAMDVGFFAATDPMAAALARMGLRFELPQPATPASAPSAPGMDPDRPPRLK</sequence>
<proteinExistence type="predicted"/>
<protein>
    <submittedName>
        <fullName evidence="2">SseB family protein</fullName>
    </submittedName>
</protein>
<organism evidence="2">
    <name type="scientific">Ruegeria sp. PrR005</name>
    <dbReference type="NCBI Taxonomy" id="2706882"/>
    <lineage>
        <taxon>Bacteria</taxon>
        <taxon>Pseudomonadati</taxon>
        <taxon>Pseudomonadota</taxon>
        <taxon>Alphaproteobacteria</taxon>
        <taxon>Rhodobacterales</taxon>
        <taxon>Roseobacteraceae</taxon>
        <taxon>Ruegeria</taxon>
    </lineage>
</organism>